<evidence type="ECO:0000256" key="1">
    <source>
        <dbReference type="ARBA" id="ARBA00022801"/>
    </source>
</evidence>
<name>A0ABQ6K7A1_9MICO</name>
<gene>
    <name evidence="2" type="ORF">GCM10025881_22420</name>
</gene>
<evidence type="ECO:0000313" key="2">
    <source>
        <dbReference type="EMBL" id="GMA95418.1"/>
    </source>
</evidence>
<dbReference type="InterPro" id="IPR029018">
    <property type="entry name" value="Hex-like_dom2"/>
</dbReference>
<keyword evidence="3" id="KW-1185">Reference proteome</keyword>
<sequence length="834" mass="90777">MSDLPAIDVDPELSGVDPVPWAIARLERAISSAGRPVPALRVRAGGVAAGDEAFRLETDDDGLTVRAGHARGAAYGITELADRIEFGDDGALVAADGEDAAPAVPVRGVLRSFSSDVLDLGWFRDRAFWTGYLDELAAQRINRVQLAFGMQYNFSHDIDVRDNYLCFAYPFLLEVPGWQVSVANVDDADREANLAALRFASDEAVRRGIDFQLGLWNHAVRPELGESPELRYPIEGIADEQIAEYSAVALRRLLEACPAISGVTFRVHYEGGVPEAGHGAFWGQIMTAVGEVGRPIDIDMHSKGVDDELLAAARSTGGRVALSPKYWAEHQGLPYHQARVRDLERARPMNDDALSGVTQNTRRFTRYGYGDFLRGDREQDVVFRVWPGTQRFLLWADPAIFAGYGRWSTIGGARGVELCEQLTFRGRKGTGEGPRDLYTDAELHRPASDDWQKYRYGYRLWGRLLFDPDADPEQWRRYLRRAYGEAATAVEEALGAAGRILPLVTVAYGMSASNNFYWPEGYTNLPMVHDGDKGAGMYDFDTPAPYTWPAISPFDPEMFATTDEFADDIVAGRATARRTAVDNAADLERLIERVDRAVAQASAAPTSPLLREALIDARLQAGLGRMFAERIRAGLDVSLHERTGEAAHLARAVEALRRSRRALADVVDLASTVYVDDLAFGDRTTERGGWRDRLAQLDAELAEITARSGALGAGDPARLSALSGPHTASAVRVASDETYEPGAEVVVAVTGAAPSSVVELHHRPLDQSAEWSVITVTADAEGTARPVIPAAATTSPYPLSWYVVADGGGGPAIHPGLGEDLCAQPYVVLTPTHH</sequence>
<organism evidence="2 3">
    <name type="scientific">Pseudolysinimonas kribbensis</name>
    <dbReference type="NCBI Taxonomy" id="433641"/>
    <lineage>
        <taxon>Bacteria</taxon>
        <taxon>Bacillati</taxon>
        <taxon>Actinomycetota</taxon>
        <taxon>Actinomycetes</taxon>
        <taxon>Micrococcales</taxon>
        <taxon>Microbacteriaceae</taxon>
        <taxon>Pseudolysinimonas</taxon>
    </lineage>
</organism>
<dbReference type="RefSeq" id="WP_284254191.1">
    <property type="nucleotide sequence ID" value="NZ_BAAAQO010000002.1"/>
</dbReference>
<dbReference type="EMBL" id="BSVB01000001">
    <property type="protein sequence ID" value="GMA95418.1"/>
    <property type="molecule type" value="Genomic_DNA"/>
</dbReference>
<keyword evidence="1" id="KW-0378">Hydrolase</keyword>
<evidence type="ECO:0000313" key="3">
    <source>
        <dbReference type="Proteomes" id="UP001157034"/>
    </source>
</evidence>
<protein>
    <submittedName>
        <fullName evidence="2">Uncharacterized protein</fullName>
    </submittedName>
</protein>
<dbReference type="SUPFAM" id="SSF55545">
    <property type="entry name" value="beta-N-acetylhexosaminidase-like domain"/>
    <property type="match status" value="1"/>
</dbReference>
<comment type="caution">
    <text evidence="2">The sequence shown here is derived from an EMBL/GenBank/DDBJ whole genome shotgun (WGS) entry which is preliminary data.</text>
</comment>
<proteinExistence type="predicted"/>
<dbReference type="Proteomes" id="UP001157034">
    <property type="component" value="Unassembled WGS sequence"/>
</dbReference>
<accession>A0ABQ6K7A1</accession>
<reference evidence="3" key="1">
    <citation type="journal article" date="2019" name="Int. J. Syst. Evol. Microbiol.">
        <title>The Global Catalogue of Microorganisms (GCM) 10K type strain sequencing project: providing services to taxonomists for standard genome sequencing and annotation.</title>
        <authorList>
            <consortium name="The Broad Institute Genomics Platform"/>
            <consortium name="The Broad Institute Genome Sequencing Center for Infectious Disease"/>
            <person name="Wu L."/>
            <person name="Ma J."/>
        </authorList>
    </citation>
    <scope>NUCLEOTIDE SEQUENCE [LARGE SCALE GENOMIC DNA]</scope>
    <source>
        <strain evidence="3">NBRC 108894</strain>
    </source>
</reference>